<dbReference type="Pfam" id="PF00303">
    <property type="entry name" value="Thymidylat_synt"/>
    <property type="match status" value="1"/>
</dbReference>
<evidence type="ECO:0000256" key="2">
    <source>
        <dbReference type="ARBA" id="ARBA00022603"/>
    </source>
</evidence>
<dbReference type="SUPFAM" id="SSF55831">
    <property type="entry name" value="Thymidylate synthase/dCMP hydroxymethylase"/>
    <property type="match status" value="1"/>
</dbReference>
<evidence type="ECO:0000313" key="5">
    <source>
        <dbReference type="EMBL" id="SVA65583.1"/>
    </source>
</evidence>
<dbReference type="GO" id="GO:0005829">
    <property type="term" value="C:cytosol"/>
    <property type="evidence" value="ECO:0007669"/>
    <property type="project" value="TreeGrafter"/>
</dbReference>
<evidence type="ECO:0000256" key="1">
    <source>
        <dbReference type="ARBA" id="ARBA00011947"/>
    </source>
</evidence>
<dbReference type="PRINTS" id="PR00108">
    <property type="entry name" value="THYMDSNTHASE"/>
</dbReference>
<keyword evidence="3" id="KW-0808">Transferase</keyword>
<protein>
    <recommendedName>
        <fullName evidence="1">thymidylate synthase</fullName>
        <ecNumber evidence="1">2.1.1.45</ecNumber>
    </recommendedName>
</protein>
<dbReference type="InterPro" id="IPR036926">
    <property type="entry name" value="Thymidate_synth/dCMP_Mease_sf"/>
</dbReference>
<evidence type="ECO:0000256" key="3">
    <source>
        <dbReference type="ARBA" id="ARBA00022679"/>
    </source>
</evidence>
<gene>
    <name evidence="5" type="ORF">METZ01_LOCUS118437</name>
</gene>
<dbReference type="NCBIfam" id="TIGR03284">
    <property type="entry name" value="thym_sym"/>
    <property type="match status" value="1"/>
</dbReference>
<proteinExistence type="inferred from homology"/>
<organism evidence="5">
    <name type="scientific">marine metagenome</name>
    <dbReference type="NCBI Taxonomy" id="408172"/>
    <lineage>
        <taxon>unclassified sequences</taxon>
        <taxon>metagenomes</taxon>
        <taxon>ecological metagenomes</taxon>
    </lineage>
</organism>
<accession>A0A381XMW5</accession>
<feature type="domain" description="Thymidylate synthase/dCMP hydroxymethylase" evidence="4">
    <location>
        <begin position="2"/>
        <end position="272"/>
    </location>
</feature>
<dbReference type="HAMAP" id="MF_00008">
    <property type="entry name" value="Thymidy_synth_bact"/>
    <property type="match status" value="1"/>
</dbReference>
<dbReference type="GO" id="GO:0006231">
    <property type="term" value="P:dTMP biosynthetic process"/>
    <property type="evidence" value="ECO:0007669"/>
    <property type="project" value="InterPro"/>
</dbReference>
<keyword evidence="2" id="KW-0489">Methyltransferase</keyword>
<evidence type="ECO:0000259" key="4">
    <source>
        <dbReference type="Pfam" id="PF00303"/>
    </source>
</evidence>
<dbReference type="PANTHER" id="PTHR11548">
    <property type="entry name" value="THYMIDYLATE SYNTHASE 1"/>
    <property type="match status" value="1"/>
</dbReference>
<dbReference type="InterPro" id="IPR000398">
    <property type="entry name" value="Thymidylate_synthase"/>
</dbReference>
<dbReference type="EMBL" id="UINC01015601">
    <property type="protein sequence ID" value="SVA65583.1"/>
    <property type="molecule type" value="Genomic_DNA"/>
</dbReference>
<dbReference type="PANTHER" id="PTHR11548:SF1">
    <property type="entry name" value="THYMIDYLATE SYNTHASE 1"/>
    <property type="match status" value="1"/>
</dbReference>
<reference evidence="5" key="1">
    <citation type="submission" date="2018-05" db="EMBL/GenBank/DDBJ databases">
        <authorList>
            <person name="Lanie J.A."/>
            <person name="Ng W.-L."/>
            <person name="Kazmierczak K.M."/>
            <person name="Andrzejewski T.M."/>
            <person name="Davidsen T.M."/>
            <person name="Wayne K.J."/>
            <person name="Tettelin H."/>
            <person name="Glass J.I."/>
            <person name="Rusch D."/>
            <person name="Podicherti R."/>
            <person name="Tsui H.-C.T."/>
            <person name="Winkler M.E."/>
        </authorList>
    </citation>
    <scope>NUCLEOTIDE SEQUENCE</scope>
</reference>
<name>A0A381XMW5_9ZZZZ</name>
<dbReference type="InterPro" id="IPR045097">
    <property type="entry name" value="Thymidate_synth/dCMP_Mease"/>
</dbReference>
<dbReference type="InterPro" id="IPR023451">
    <property type="entry name" value="Thymidate_synth/dCMP_Mease_dom"/>
</dbReference>
<dbReference type="CDD" id="cd00351">
    <property type="entry name" value="TS_Pyrimidine_HMase"/>
    <property type="match status" value="1"/>
</dbReference>
<sequence length="272" mass="31785">MQALKHCLDKGIDVDSRAGKVRKAFGYQMRYDLNKGFPALTTKKLAWKSVVSELLWFLEGSNDERRLAEILYEDDRENLKDKKTIWTQNAKSEYWKEKAKFDGDVGRIYGVQWRDFRGVDQIKNLIDGLKNDPNGRRHILSAWNPAELHLMSLPPCHSFSQFFISNGKLSCQLYQRSCDMFLGVPFNIASYSLLVHLVANDCDLKVDEFIHTLGDFHIYHEHFDQIDIQLKRDPRQLPQLQFVPKNIFSYKINNFELNDYDPHPAIKAKMNV</sequence>
<dbReference type="EC" id="2.1.1.45" evidence="1"/>
<dbReference type="GO" id="GO:0004799">
    <property type="term" value="F:thymidylate synthase activity"/>
    <property type="evidence" value="ECO:0007669"/>
    <property type="project" value="UniProtKB-EC"/>
</dbReference>
<dbReference type="AlphaFoldDB" id="A0A381XMW5"/>
<dbReference type="GO" id="GO:0032259">
    <property type="term" value="P:methylation"/>
    <property type="evidence" value="ECO:0007669"/>
    <property type="project" value="UniProtKB-KW"/>
</dbReference>
<dbReference type="Gene3D" id="3.30.572.10">
    <property type="entry name" value="Thymidylate synthase/dCMP hydroxymethylase domain"/>
    <property type="match status" value="1"/>
</dbReference>